<dbReference type="Pfam" id="PF12981">
    <property type="entry name" value="DUF3865"/>
    <property type="match status" value="1"/>
</dbReference>
<gene>
    <name evidence="1" type="ORF">ZP_00108531.1</name>
</gene>
<name>D0VWS1_NOSP7</name>
<dbReference type="SUPFAM" id="SSF48613">
    <property type="entry name" value="Heme oxygenase-like"/>
    <property type="match status" value="1"/>
</dbReference>
<reference evidence="1 2" key="1">
    <citation type="submission" date="2007-10" db="PDB data bank">
        <title>Crystal structure of CADD-like protein of unknown function (ZP_00108531.1) from Nostoc punctiforme PCC 73102 at 1.35 A resolution (hexagonal form).</title>
        <authorList>
            <consortium name="Joint Center for Structural Genomics (JCSG)"/>
        </authorList>
    </citation>
    <scope>X-RAY CRYSTALLOGRAPHY (1.35 ANGSTROMS)</scope>
</reference>
<dbReference type="SMR" id="D0VWS1"/>
<organism evidence="1">
    <name type="scientific">Nostoc punctiforme (strain ATCC 29133 / PCC 73102)</name>
    <dbReference type="NCBI Taxonomy" id="63737"/>
    <lineage>
        <taxon>Bacteria</taxon>
        <taxon>Bacillati</taxon>
        <taxon>Cyanobacteriota</taxon>
        <taxon>Cyanophyceae</taxon>
        <taxon>Nostocales</taxon>
        <taxon>Nostocaceae</taxon>
        <taxon>Nostoc</taxon>
    </lineage>
</organism>
<dbReference type="PDBsum" id="3B5P"/>
<dbReference type="PDB" id="3B5P">
    <property type="method" value="X-ray"/>
    <property type="resolution" value="2.00 A"/>
    <property type="chains" value="A=1-244"/>
</dbReference>
<proteinExistence type="evidence at protein level"/>
<evidence type="ECO:0007829" key="3">
    <source>
        <dbReference type="PDB" id="3B5P"/>
    </source>
</evidence>
<reference evidence="3" key="2">
    <citation type="submission" date="2007-10" db="PDB data bank">
        <title>Crystal structure of CADD-like protein of unknown function (ZP_00108531.1) from Nostoc punctiforme PCC 73102 at 2.00 A resolution (monoclinic form).</title>
        <authorList>
            <consortium name="Joint Center for Structural Genomics (JCSG)"/>
        </authorList>
    </citation>
    <scope>X-RAY CRYSTALLOGRAPHY (2.00 ANGSTROMS)</scope>
</reference>
<dbReference type="InterPro" id="IPR024477">
    <property type="entry name" value="DUF3865_CADD-like"/>
</dbReference>
<dbReference type="EvolutionaryTrace" id="D0VWS1"/>
<evidence type="ECO:0007829" key="2">
    <source>
        <dbReference type="PDB" id="3B5O"/>
    </source>
</evidence>
<dbReference type="PDB" id="3B5O">
    <property type="method" value="X-ray"/>
    <property type="resolution" value="1.35 A"/>
    <property type="chains" value="A=1-244"/>
</dbReference>
<dbReference type="PDBsum" id="3B5O"/>
<accession>D0VWS1</accession>
<sequence length="244" mass="27157">GMEFNHLTKQLNQLLAQDYVAFSITENPVVQMLSQASFAQIAYVMQQYSIFPKELVGFTELARRKALGAGWNGVAQELQENIDEEMGSTTGGISHYTLLADGLEEGLGVAVKNTMPSVATSKLLRTVLSLFDRQVDYVLGATYAIEATSIPELTLIVKLVEWLHEGAIPKDLQYFFSKHLDEWEIEHEAGLRTSVAAYIQPEEFGEFAAGFRAMIDAMQVWWQELAQEAISSEVVLSTAIAQHH</sequence>
<dbReference type="InterPro" id="IPR016084">
    <property type="entry name" value="Haem_Oase-like_multi-hlx"/>
</dbReference>
<evidence type="ECO:0000313" key="1">
    <source>
        <dbReference type="PDB" id="3B5O"/>
    </source>
</evidence>
<protein>
    <submittedName>
        <fullName evidence="1">CADD-like protein of unknown function</fullName>
    </submittedName>
</protein>
<dbReference type="Gene3D" id="1.20.910.10">
    <property type="entry name" value="Heme oxygenase-like"/>
    <property type="match status" value="1"/>
</dbReference>
<keyword evidence="2 3" id="KW-0002">3D-structure</keyword>
<dbReference type="AlphaFoldDB" id="D0VWS1"/>